<dbReference type="Proteomes" id="UP000095454">
    <property type="component" value="Unassembled WGS sequence"/>
</dbReference>
<dbReference type="PROSITE" id="PS51257">
    <property type="entry name" value="PROKAR_LIPOPROTEIN"/>
    <property type="match status" value="1"/>
</dbReference>
<gene>
    <name evidence="2" type="ORF">ERS852514_00596</name>
</gene>
<reference evidence="2 3" key="1">
    <citation type="submission" date="2015-09" db="EMBL/GenBank/DDBJ databases">
        <authorList>
            <consortium name="Pathogen Informatics"/>
        </authorList>
    </citation>
    <scope>NUCLEOTIDE SEQUENCE [LARGE SCALE GENOMIC DNA]</scope>
    <source>
        <strain evidence="2 3">2789STDY5834902</strain>
    </source>
</reference>
<proteinExistence type="predicted"/>
<sequence>MKKKTLSILSLCIALFAAFALVGCGGNASGGGSSASKSEGKEKAPVAKKTDFIWFKVEMPEGVGVSDSAGKNADRVQLTFPENENASADRFIPVWKKAMTAEESHADQAEKKGDTFQWKDGGSVEYNGRTWLVGTYEDNSGISTMLFTDVEPGSVYVLISNFDQHKKEAETLLNSIEFPDDMAEAVSEAREVEISSIELK</sequence>
<keyword evidence="1" id="KW-0732">Signal</keyword>
<feature type="signal peptide" evidence="1">
    <location>
        <begin position="1"/>
        <end position="22"/>
    </location>
</feature>
<organism evidence="2 3">
    <name type="scientific">Collinsella aerofaciens</name>
    <dbReference type="NCBI Taxonomy" id="74426"/>
    <lineage>
        <taxon>Bacteria</taxon>
        <taxon>Bacillati</taxon>
        <taxon>Actinomycetota</taxon>
        <taxon>Coriobacteriia</taxon>
        <taxon>Coriobacteriales</taxon>
        <taxon>Coriobacteriaceae</taxon>
        <taxon>Collinsella</taxon>
    </lineage>
</organism>
<accession>A0A174J505</accession>
<evidence type="ECO:0000313" key="3">
    <source>
        <dbReference type="Proteomes" id="UP000095454"/>
    </source>
</evidence>
<evidence type="ECO:0000256" key="1">
    <source>
        <dbReference type="SAM" id="SignalP"/>
    </source>
</evidence>
<protein>
    <recommendedName>
        <fullName evidence="4">Lipoprotein</fullName>
    </recommendedName>
</protein>
<evidence type="ECO:0000313" key="2">
    <source>
        <dbReference type="EMBL" id="CUO94693.1"/>
    </source>
</evidence>
<dbReference type="EMBL" id="CZAQ01000007">
    <property type="protein sequence ID" value="CUO94693.1"/>
    <property type="molecule type" value="Genomic_DNA"/>
</dbReference>
<feature type="chain" id="PRO_5038879122" description="Lipoprotein" evidence="1">
    <location>
        <begin position="23"/>
        <end position="200"/>
    </location>
</feature>
<dbReference type="RefSeq" id="WP_147343536.1">
    <property type="nucleotide sequence ID" value="NZ_CABIXX010000007.1"/>
</dbReference>
<evidence type="ECO:0008006" key="4">
    <source>
        <dbReference type="Google" id="ProtNLM"/>
    </source>
</evidence>
<name>A0A174J505_9ACTN</name>
<dbReference type="AlphaFoldDB" id="A0A174J505"/>